<protein>
    <submittedName>
        <fullName evidence="1">Uncharacterized protein</fullName>
    </submittedName>
</protein>
<dbReference type="EMBL" id="JYDW01000120">
    <property type="protein sequence ID" value="KRZ55203.1"/>
    <property type="molecule type" value="Genomic_DNA"/>
</dbReference>
<comment type="caution">
    <text evidence="1">The sequence shown here is derived from an EMBL/GenBank/DDBJ whole genome shotgun (WGS) entry which is preliminary data.</text>
</comment>
<evidence type="ECO:0000313" key="2">
    <source>
        <dbReference type="Proteomes" id="UP000054721"/>
    </source>
</evidence>
<name>A0A0V1L6M5_9BILA</name>
<evidence type="ECO:0000313" key="1">
    <source>
        <dbReference type="EMBL" id="KRZ55203.1"/>
    </source>
</evidence>
<keyword evidence="2" id="KW-1185">Reference proteome</keyword>
<reference evidence="1 2" key="1">
    <citation type="submission" date="2015-05" db="EMBL/GenBank/DDBJ databases">
        <title>Evolution of Trichinella species and genotypes.</title>
        <authorList>
            <person name="Korhonen P.K."/>
            <person name="Edoardo P."/>
            <person name="Giuseppe L.R."/>
            <person name="Gasser R.B."/>
        </authorList>
    </citation>
    <scope>NUCLEOTIDE SEQUENCE [LARGE SCALE GENOMIC DNA]</scope>
    <source>
        <strain evidence="1">ISS10</strain>
    </source>
</reference>
<organism evidence="1 2">
    <name type="scientific">Trichinella nativa</name>
    <dbReference type="NCBI Taxonomy" id="6335"/>
    <lineage>
        <taxon>Eukaryota</taxon>
        <taxon>Metazoa</taxon>
        <taxon>Ecdysozoa</taxon>
        <taxon>Nematoda</taxon>
        <taxon>Enoplea</taxon>
        <taxon>Dorylaimia</taxon>
        <taxon>Trichinellida</taxon>
        <taxon>Trichinellidae</taxon>
        <taxon>Trichinella</taxon>
    </lineage>
</organism>
<dbReference type="OrthoDB" id="10567193at2759"/>
<proteinExistence type="predicted"/>
<dbReference type="Proteomes" id="UP000054721">
    <property type="component" value="Unassembled WGS sequence"/>
</dbReference>
<sequence>MTIQPQKRSSARFLPTLENRASHPFDQFGPLFCGHRFNDEEDKFKHTVNNKKEISFIKKTKIFIAIVQKVVGYVFANINVRLVDCPLPPRAVISPPCGQ</sequence>
<dbReference type="AlphaFoldDB" id="A0A0V1L6M5"/>
<gene>
    <name evidence="1" type="ORF">T02_11582</name>
</gene>
<accession>A0A0V1L6M5</accession>